<name>A0AA40EM44_9PEZI</name>
<dbReference type="Proteomes" id="UP001172159">
    <property type="component" value="Unassembled WGS sequence"/>
</dbReference>
<accession>A0AA40EM44</accession>
<gene>
    <name evidence="1" type="ORF">B0T21DRAFT_121346</name>
</gene>
<keyword evidence="2" id="KW-1185">Reference proteome</keyword>
<evidence type="ECO:0000313" key="2">
    <source>
        <dbReference type="Proteomes" id="UP001172159"/>
    </source>
</evidence>
<dbReference type="AlphaFoldDB" id="A0AA40EM44"/>
<evidence type="ECO:0000313" key="1">
    <source>
        <dbReference type="EMBL" id="KAK0741894.1"/>
    </source>
</evidence>
<proteinExistence type="predicted"/>
<organism evidence="1 2">
    <name type="scientific">Apiosordaria backusii</name>
    <dbReference type="NCBI Taxonomy" id="314023"/>
    <lineage>
        <taxon>Eukaryota</taxon>
        <taxon>Fungi</taxon>
        <taxon>Dikarya</taxon>
        <taxon>Ascomycota</taxon>
        <taxon>Pezizomycotina</taxon>
        <taxon>Sordariomycetes</taxon>
        <taxon>Sordariomycetidae</taxon>
        <taxon>Sordariales</taxon>
        <taxon>Lasiosphaeriaceae</taxon>
        <taxon>Apiosordaria</taxon>
    </lineage>
</organism>
<comment type="caution">
    <text evidence="1">The sequence shown here is derived from an EMBL/GenBank/DDBJ whole genome shotgun (WGS) entry which is preliminary data.</text>
</comment>
<reference evidence="1" key="1">
    <citation type="submission" date="2023-06" db="EMBL/GenBank/DDBJ databases">
        <title>Genome-scale phylogeny and comparative genomics of the fungal order Sordariales.</title>
        <authorList>
            <consortium name="Lawrence Berkeley National Laboratory"/>
            <person name="Hensen N."/>
            <person name="Bonometti L."/>
            <person name="Westerberg I."/>
            <person name="Brannstrom I.O."/>
            <person name="Guillou S."/>
            <person name="Cros-Aarteil S."/>
            <person name="Calhoun S."/>
            <person name="Haridas S."/>
            <person name="Kuo A."/>
            <person name="Mondo S."/>
            <person name="Pangilinan J."/>
            <person name="Riley R."/>
            <person name="Labutti K."/>
            <person name="Andreopoulos B."/>
            <person name="Lipzen A."/>
            <person name="Chen C."/>
            <person name="Yanf M."/>
            <person name="Daum C."/>
            <person name="Ng V."/>
            <person name="Clum A."/>
            <person name="Steindorff A."/>
            <person name="Ohm R."/>
            <person name="Martin F."/>
            <person name="Silar P."/>
            <person name="Natvig D."/>
            <person name="Lalanne C."/>
            <person name="Gautier V."/>
            <person name="Ament-Velasquez S.L."/>
            <person name="Kruys A."/>
            <person name="Hutchinson M.I."/>
            <person name="Powell A.J."/>
            <person name="Barry K."/>
            <person name="Miller A.N."/>
            <person name="Grigoriev I.V."/>
            <person name="Debuchy R."/>
            <person name="Gladieux P."/>
            <person name="Thoren M.H."/>
            <person name="Johannesson H."/>
        </authorList>
    </citation>
    <scope>NUCLEOTIDE SEQUENCE</scope>
    <source>
        <strain evidence="1">CBS 540.89</strain>
    </source>
</reference>
<protein>
    <submittedName>
        <fullName evidence="1">Uncharacterized protein</fullName>
    </submittedName>
</protein>
<dbReference type="EMBL" id="JAUKTV010000003">
    <property type="protein sequence ID" value="KAK0741894.1"/>
    <property type="molecule type" value="Genomic_DNA"/>
</dbReference>
<sequence>MLINGLFGATVIPRPRNGDVADWLPVSRPSSFRAPGPDRGGFPVGWLEMGRSRLGRRARRRRSETGDGPHLTIANPRTASLLDGDRSTSLSLTGLVCDLASAILEFQAGIPLELAHWHWGPFLLETVDTGPLPAPSLPICRPMVAGHSPPTSLDPDPLGPFRVNRGTCACLALAVWLEAELPYHCRALTGKLELGSTILICLIGFEISFTVGCCFWKTGDVIAIQGKCQKGQCFLIVETWRRRMTER</sequence>